<evidence type="ECO:0000313" key="4">
    <source>
        <dbReference type="Proteomes" id="UP000176450"/>
    </source>
</evidence>
<dbReference type="EMBL" id="MFJX01000027">
    <property type="protein sequence ID" value="OGG30642.1"/>
    <property type="molecule type" value="Genomic_DNA"/>
</dbReference>
<dbReference type="Proteomes" id="UP000176450">
    <property type="component" value="Unassembled WGS sequence"/>
</dbReference>
<proteinExistence type="predicted"/>
<dbReference type="SUPFAM" id="SSF53756">
    <property type="entry name" value="UDP-Glycosyltransferase/glycogen phosphorylase"/>
    <property type="match status" value="1"/>
</dbReference>
<evidence type="ECO:0000313" key="3">
    <source>
        <dbReference type="EMBL" id="OGG30642.1"/>
    </source>
</evidence>
<dbReference type="GO" id="GO:0016757">
    <property type="term" value="F:glycosyltransferase activity"/>
    <property type="evidence" value="ECO:0007669"/>
    <property type="project" value="TreeGrafter"/>
</dbReference>
<dbReference type="Pfam" id="PF13439">
    <property type="entry name" value="Glyco_transf_4"/>
    <property type="match status" value="1"/>
</dbReference>
<reference evidence="3 4" key="1">
    <citation type="journal article" date="2016" name="Nat. Commun.">
        <title>Thousands of microbial genomes shed light on interconnected biogeochemical processes in an aquifer system.</title>
        <authorList>
            <person name="Anantharaman K."/>
            <person name="Brown C.T."/>
            <person name="Hug L.A."/>
            <person name="Sharon I."/>
            <person name="Castelle C.J."/>
            <person name="Probst A.J."/>
            <person name="Thomas B.C."/>
            <person name="Singh A."/>
            <person name="Wilkins M.J."/>
            <person name="Karaoz U."/>
            <person name="Brodie E.L."/>
            <person name="Williams K.H."/>
            <person name="Hubbard S.S."/>
            <person name="Banfield J.F."/>
        </authorList>
    </citation>
    <scope>NUCLEOTIDE SEQUENCE [LARGE SCALE GENOMIC DNA]</scope>
</reference>
<accession>A0A1F6B1N7</accession>
<evidence type="ECO:0000259" key="2">
    <source>
        <dbReference type="Pfam" id="PF13439"/>
    </source>
</evidence>
<dbReference type="InterPro" id="IPR028098">
    <property type="entry name" value="Glyco_trans_4-like_N"/>
</dbReference>
<dbReference type="Gene3D" id="3.40.50.2000">
    <property type="entry name" value="Glycogen Phosphorylase B"/>
    <property type="match status" value="1"/>
</dbReference>
<dbReference type="PANTHER" id="PTHR46401:SF2">
    <property type="entry name" value="GLYCOSYLTRANSFERASE WBBK-RELATED"/>
    <property type="match status" value="1"/>
</dbReference>
<keyword evidence="1" id="KW-0808">Transferase</keyword>
<organism evidence="3 4">
    <name type="scientific">Candidatus Gottesmanbacteria bacterium RIFCSPLOWO2_01_FULL_46_9</name>
    <dbReference type="NCBI Taxonomy" id="1798394"/>
    <lineage>
        <taxon>Bacteria</taxon>
        <taxon>Candidatus Gottesmaniibacteriota</taxon>
    </lineage>
</organism>
<dbReference type="PANTHER" id="PTHR46401">
    <property type="entry name" value="GLYCOSYLTRANSFERASE WBBK-RELATED"/>
    <property type="match status" value="1"/>
</dbReference>
<name>A0A1F6B1N7_9BACT</name>
<dbReference type="GO" id="GO:0009103">
    <property type="term" value="P:lipopolysaccharide biosynthetic process"/>
    <property type="evidence" value="ECO:0007669"/>
    <property type="project" value="TreeGrafter"/>
</dbReference>
<evidence type="ECO:0000256" key="1">
    <source>
        <dbReference type="ARBA" id="ARBA00022679"/>
    </source>
</evidence>
<comment type="caution">
    <text evidence="3">The sequence shown here is derived from an EMBL/GenBank/DDBJ whole genome shotgun (WGS) entry which is preliminary data.</text>
</comment>
<feature type="domain" description="Glycosyltransferase subfamily 4-like N-terminal" evidence="2">
    <location>
        <begin position="16"/>
        <end position="179"/>
    </location>
</feature>
<protein>
    <recommendedName>
        <fullName evidence="2">Glycosyltransferase subfamily 4-like N-terminal domain-containing protein</fullName>
    </recommendedName>
</protein>
<gene>
    <name evidence="3" type="ORF">A3A63_02310</name>
</gene>
<dbReference type="AlphaFoldDB" id="A0A1F6B1N7"/>
<sequence length="185" mass="21516">MKIGIDISQIVYEGTGVGNYVRQLVKAIVEADKTNQYILFASSLRRRDVFRSYYRSLACDTSKVALRIVPIPPTILDFIWNTLHILPIEWFIGDIDVFWSSDWTQPPLQHARGVTTIHDVSFLRYPKSFHRTILAVQKRRLKRVKEECDIFLCDSEATKKDVADFLHIDESRTRVVYPGFARQLI</sequence>